<protein>
    <submittedName>
        <fullName evidence="1">Uncharacterized protein</fullName>
    </submittedName>
</protein>
<reference evidence="1 2" key="1">
    <citation type="submission" date="2019-03" db="EMBL/GenBank/DDBJ databases">
        <title>First draft genome of Liparis tanakae, snailfish: a comprehensive survey of snailfish specific genes.</title>
        <authorList>
            <person name="Kim W."/>
            <person name="Song I."/>
            <person name="Jeong J.-H."/>
            <person name="Kim D."/>
            <person name="Kim S."/>
            <person name="Ryu S."/>
            <person name="Song J.Y."/>
            <person name="Lee S.K."/>
        </authorList>
    </citation>
    <scope>NUCLEOTIDE SEQUENCE [LARGE SCALE GENOMIC DNA]</scope>
    <source>
        <tissue evidence="1">Muscle</tissue>
    </source>
</reference>
<sequence>MQSEPRRSACTALIGCGLRGARRHRTREITAGGREEPEELLGYSRRSIQSPEDRRRRMIWSQEPQILGLVLVLQR</sequence>
<evidence type="ECO:0000313" key="2">
    <source>
        <dbReference type="Proteomes" id="UP000314294"/>
    </source>
</evidence>
<dbReference type="EMBL" id="SRLO01004665">
    <property type="protein sequence ID" value="TNN30283.1"/>
    <property type="molecule type" value="Genomic_DNA"/>
</dbReference>
<gene>
    <name evidence="1" type="ORF">EYF80_059564</name>
</gene>
<accession>A0A4Z2ENA0</accession>
<dbReference type="Proteomes" id="UP000314294">
    <property type="component" value="Unassembled WGS sequence"/>
</dbReference>
<keyword evidence="2" id="KW-1185">Reference proteome</keyword>
<dbReference type="AlphaFoldDB" id="A0A4Z2ENA0"/>
<proteinExistence type="predicted"/>
<organism evidence="1 2">
    <name type="scientific">Liparis tanakae</name>
    <name type="common">Tanaka's snailfish</name>
    <dbReference type="NCBI Taxonomy" id="230148"/>
    <lineage>
        <taxon>Eukaryota</taxon>
        <taxon>Metazoa</taxon>
        <taxon>Chordata</taxon>
        <taxon>Craniata</taxon>
        <taxon>Vertebrata</taxon>
        <taxon>Euteleostomi</taxon>
        <taxon>Actinopterygii</taxon>
        <taxon>Neopterygii</taxon>
        <taxon>Teleostei</taxon>
        <taxon>Neoteleostei</taxon>
        <taxon>Acanthomorphata</taxon>
        <taxon>Eupercaria</taxon>
        <taxon>Perciformes</taxon>
        <taxon>Cottioidei</taxon>
        <taxon>Cottales</taxon>
        <taxon>Liparidae</taxon>
        <taxon>Liparis</taxon>
    </lineage>
</organism>
<evidence type="ECO:0000313" key="1">
    <source>
        <dbReference type="EMBL" id="TNN30283.1"/>
    </source>
</evidence>
<comment type="caution">
    <text evidence="1">The sequence shown here is derived from an EMBL/GenBank/DDBJ whole genome shotgun (WGS) entry which is preliminary data.</text>
</comment>
<name>A0A4Z2ENA0_9TELE</name>